<dbReference type="PROSITE" id="PS00158">
    <property type="entry name" value="ALDOLASE_CLASS_I"/>
    <property type="match status" value="1"/>
</dbReference>
<organism evidence="9 10">
    <name type="scientific">Mola mola</name>
    <name type="common">Ocean sunfish</name>
    <name type="synonym">Tetraodon mola</name>
    <dbReference type="NCBI Taxonomy" id="94237"/>
    <lineage>
        <taxon>Eukaryota</taxon>
        <taxon>Metazoa</taxon>
        <taxon>Chordata</taxon>
        <taxon>Craniata</taxon>
        <taxon>Vertebrata</taxon>
        <taxon>Euteleostomi</taxon>
        <taxon>Actinopterygii</taxon>
        <taxon>Neopterygii</taxon>
        <taxon>Teleostei</taxon>
        <taxon>Neoteleostei</taxon>
        <taxon>Acanthomorphata</taxon>
        <taxon>Eupercaria</taxon>
        <taxon>Tetraodontiformes</taxon>
        <taxon>Molidae</taxon>
        <taxon>Mola</taxon>
    </lineage>
</organism>
<dbReference type="FunFam" id="3.20.20.70:FF:000021">
    <property type="entry name" value="Fructose-bisphosphate aldolase"/>
    <property type="match status" value="1"/>
</dbReference>
<keyword evidence="4 7" id="KW-0324">Glycolysis</keyword>
<comment type="catalytic activity">
    <reaction evidence="7">
        <text>beta-D-fructose 1,6-bisphosphate = D-glyceraldehyde 3-phosphate + dihydroxyacetone phosphate</text>
        <dbReference type="Rhea" id="RHEA:14729"/>
        <dbReference type="ChEBI" id="CHEBI:32966"/>
        <dbReference type="ChEBI" id="CHEBI:57642"/>
        <dbReference type="ChEBI" id="CHEBI:59776"/>
        <dbReference type="EC" id="4.1.2.13"/>
    </reaction>
</comment>
<evidence type="ECO:0000313" key="10">
    <source>
        <dbReference type="Proteomes" id="UP000261620"/>
    </source>
</evidence>
<dbReference type="Gene3D" id="3.20.20.70">
    <property type="entry name" value="Aldolase class I"/>
    <property type="match status" value="2"/>
</dbReference>
<keyword evidence="10" id="KW-1185">Reference proteome</keyword>
<evidence type="ECO:0000256" key="8">
    <source>
        <dbReference type="RuleBase" id="RU004257"/>
    </source>
</evidence>
<dbReference type="InterPro" id="IPR029768">
    <property type="entry name" value="Aldolase_I_AS"/>
</dbReference>
<proteinExistence type="inferred from homology"/>
<evidence type="ECO:0000256" key="2">
    <source>
        <dbReference type="ARBA" id="ARBA00010387"/>
    </source>
</evidence>
<reference evidence="9" key="1">
    <citation type="submission" date="2025-08" db="UniProtKB">
        <authorList>
            <consortium name="Ensembl"/>
        </authorList>
    </citation>
    <scope>IDENTIFICATION</scope>
</reference>
<dbReference type="FunFam" id="3.20.20.70:FF:000208">
    <property type="entry name" value="Fructose-bisphosphate aldolase"/>
    <property type="match status" value="1"/>
</dbReference>
<comment type="similarity">
    <text evidence="2 7">Belongs to the class I fructose-bisphosphate aldolase family.</text>
</comment>
<dbReference type="PANTHER" id="PTHR11627">
    <property type="entry name" value="FRUCTOSE-BISPHOSPHATE ALDOLASE"/>
    <property type="match status" value="1"/>
</dbReference>
<dbReference type="SUPFAM" id="SSF51569">
    <property type="entry name" value="Aldolase"/>
    <property type="match status" value="1"/>
</dbReference>
<dbReference type="CDD" id="cd00948">
    <property type="entry name" value="FBP_aldolase_I_a"/>
    <property type="match status" value="1"/>
</dbReference>
<dbReference type="Ensembl" id="ENSMMOT00000026136.1">
    <property type="protein sequence ID" value="ENSMMOP00000025703.1"/>
    <property type="gene ID" value="ENSMMOG00000018873.1"/>
</dbReference>
<dbReference type="GO" id="GO:0004332">
    <property type="term" value="F:fructose-bisphosphate aldolase activity"/>
    <property type="evidence" value="ECO:0007669"/>
    <property type="project" value="UniProtKB-EC"/>
</dbReference>
<keyword evidence="6" id="KW-0704">Schiff base</keyword>
<dbReference type="UniPathway" id="UPA00109">
    <property type="reaction ID" value="UER00183"/>
</dbReference>
<comment type="pathway">
    <text evidence="1 8">Carbohydrate degradation; glycolysis; D-glyceraldehyde 3-phosphate and glycerone phosphate from D-glucose: step 4/4.</text>
</comment>
<evidence type="ECO:0000256" key="3">
    <source>
        <dbReference type="ARBA" id="ARBA00013068"/>
    </source>
</evidence>
<evidence type="ECO:0000256" key="5">
    <source>
        <dbReference type="ARBA" id="ARBA00023239"/>
    </source>
</evidence>
<reference evidence="9" key="2">
    <citation type="submission" date="2025-09" db="UniProtKB">
        <authorList>
            <consortium name="Ensembl"/>
        </authorList>
    </citation>
    <scope>IDENTIFICATION</scope>
</reference>
<evidence type="ECO:0000256" key="4">
    <source>
        <dbReference type="ARBA" id="ARBA00023152"/>
    </source>
</evidence>
<sequence>MTHQYPALTPEQKKELQDIAQRIVAPGKGILAADESTGSMAKRLNPIGVGNTEENRRRYRQLLFTADQRIDNCIGGVIFFHETLYQSTDDGTPFSKLIKDRGIVVGIKVDKGVVPLAGTNGETTTQGLDGLSERCAQYKKDGADFAKWRCVLKISDTTPSELAIFENANVLARYASICQQVLAAVYKALSDHHVYLEGTLLKPNMVTAGHSCPTKYNSEEIAMATVTALRRTVPPAVTGVTFLSGGQSEEEASVNLNAINNCPLAKPWALTFSYGRALQASALNAWKGELSNEKAATEEFIKRAEANSLAALGKYESSGSGAAAAQSLYVADHTY</sequence>
<dbReference type="Proteomes" id="UP000261620">
    <property type="component" value="Unplaced"/>
</dbReference>
<evidence type="ECO:0000313" key="9">
    <source>
        <dbReference type="Ensembl" id="ENSMMOP00000025703.1"/>
    </source>
</evidence>
<evidence type="ECO:0000256" key="1">
    <source>
        <dbReference type="ARBA" id="ARBA00004714"/>
    </source>
</evidence>
<dbReference type="EC" id="4.1.2.13" evidence="3 7"/>
<evidence type="ECO:0000256" key="6">
    <source>
        <dbReference type="ARBA" id="ARBA00023270"/>
    </source>
</evidence>
<dbReference type="AlphaFoldDB" id="A0A3Q3X465"/>
<keyword evidence="5 7" id="KW-0456">Lyase</keyword>
<accession>A0A3Q3X465</accession>
<dbReference type="Pfam" id="PF00274">
    <property type="entry name" value="Glycolytic"/>
    <property type="match status" value="1"/>
</dbReference>
<protein>
    <recommendedName>
        <fullName evidence="3 7">Fructose-bisphosphate aldolase</fullName>
        <ecNumber evidence="3 7">4.1.2.13</ecNumber>
    </recommendedName>
</protein>
<dbReference type="InterPro" id="IPR013785">
    <property type="entry name" value="Aldolase_TIM"/>
</dbReference>
<dbReference type="GO" id="GO:0006096">
    <property type="term" value="P:glycolytic process"/>
    <property type="evidence" value="ECO:0007669"/>
    <property type="project" value="UniProtKB-UniPathway"/>
</dbReference>
<dbReference type="InterPro" id="IPR000741">
    <property type="entry name" value="FBA_I"/>
</dbReference>
<evidence type="ECO:0000256" key="7">
    <source>
        <dbReference type="RuleBase" id="RU003994"/>
    </source>
</evidence>
<name>A0A3Q3X465_MOLML</name>